<gene>
    <name evidence="3" type="ORF">AA415_00899</name>
</gene>
<dbReference type="Pfam" id="PF20200">
    <property type="entry name" value="DUF6562"/>
    <property type="match status" value="1"/>
</dbReference>
<dbReference type="STRING" id="46506.AA415_00899"/>
<keyword evidence="1" id="KW-0732">Signal</keyword>
<proteinExistence type="predicted"/>
<dbReference type="PROSITE" id="PS51257">
    <property type="entry name" value="PROKAR_LIPOPROTEIN"/>
    <property type="match status" value="1"/>
</dbReference>
<protein>
    <recommendedName>
        <fullName evidence="2">DUF6562 domain-containing protein</fullName>
    </recommendedName>
</protein>
<dbReference type="RefSeq" id="WP_060385391.1">
    <property type="nucleotide sequence ID" value="NZ_LRGC01000003.1"/>
</dbReference>
<feature type="signal peptide" evidence="1">
    <location>
        <begin position="1"/>
        <end position="18"/>
    </location>
</feature>
<dbReference type="PATRIC" id="fig|46506.5.peg.971"/>
<evidence type="ECO:0000313" key="3">
    <source>
        <dbReference type="EMBL" id="KWR56590.1"/>
    </source>
</evidence>
<evidence type="ECO:0000256" key="1">
    <source>
        <dbReference type="SAM" id="SignalP"/>
    </source>
</evidence>
<sequence precursor="true">MKQLFVAVCSLLSALLWGGCSVRELPEGDGIDPTTVHTEIVLLPGSDMTQFDIPEFSTRTAGVHKYKMRYIVEVYADDRFDQSLQFRRQLICEEGDAGEVALECELHARNYRVVAWRDFVLATEVSGNTAADCFYTTSDFAAVKLKGDYTGGTDYKDVFCGQATLDLTPYRCRLAARHREEIQLERPLAKIELITTDVIKYLNKLEQMKSVRPAGIEDFTVQLGYTGYFPTGFNVVSNRPNEAVTGIQFTSVPIVISNNEACLAFDYVLVNGTESSVTLEMVICNEKGQEVNRVGGVEVPVRRNRITTVRDAFLTREFAPSIGINPGFDGEINVVVP</sequence>
<dbReference type="Proteomes" id="UP000056419">
    <property type="component" value="Unassembled WGS sequence"/>
</dbReference>
<organism evidence="3 4">
    <name type="scientific">Bacteroides stercoris</name>
    <dbReference type="NCBI Taxonomy" id="46506"/>
    <lineage>
        <taxon>Bacteria</taxon>
        <taxon>Pseudomonadati</taxon>
        <taxon>Bacteroidota</taxon>
        <taxon>Bacteroidia</taxon>
        <taxon>Bacteroidales</taxon>
        <taxon>Bacteroidaceae</taxon>
        <taxon>Bacteroides</taxon>
    </lineage>
</organism>
<feature type="chain" id="PRO_5007131017" description="DUF6562 domain-containing protein" evidence="1">
    <location>
        <begin position="19"/>
        <end position="337"/>
    </location>
</feature>
<evidence type="ECO:0000259" key="2">
    <source>
        <dbReference type="Pfam" id="PF20200"/>
    </source>
</evidence>
<keyword evidence="4" id="KW-1185">Reference proteome</keyword>
<evidence type="ECO:0000313" key="4">
    <source>
        <dbReference type="Proteomes" id="UP000056419"/>
    </source>
</evidence>
<dbReference type="AlphaFoldDB" id="A0A108TAW1"/>
<accession>A0A108TAW1</accession>
<dbReference type="EMBL" id="LRGC01000003">
    <property type="protein sequence ID" value="KWR56590.1"/>
    <property type="molecule type" value="Genomic_DNA"/>
</dbReference>
<feature type="domain" description="DUF6562" evidence="2">
    <location>
        <begin position="33"/>
        <end position="337"/>
    </location>
</feature>
<dbReference type="InterPro" id="IPR046692">
    <property type="entry name" value="DUF6562"/>
</dbReference>
<name>A0A108TAW1_BACSE</name>
<reference evidence="3 4" key="1">
    <citation type="journal article" date="2016" name="BMC Genomics">
        <title>Type VI secretion systems of human gut Bacteroidales segregate into three genetic architectures, two of which are contained on mobile genetic elements.</title>
        <authorList>
            <person name="Coyne M.J."/>
            <person name="Roelofs K.G."/>
            <person name="Comstock L.E."/>
        </authorList>
    </citation>
    <scope>NUCLEOTIDE SEQUENCE [LARGE SCALE GENOMIC DNA]</scope>
    <source>
        <strain evidence="3 4">CL09T03C01</strain>
    </source>
</reference>
<comment type="caution">
    <text evidence="3">The sequence shown here is derived from an EMBL/GenBank/DDBJ whole genome shotgun (WGS) entry which is preliminary data.</text>
</comment>